<keyword evidence="4" id="KW-1185">Reference proteome</keyword>
<name>A0A5B1LFN9_9ACTN</name>
<keyword evidence="1" id="KW-0812">Transmembrane</keyword>
<protein>
    <submittedName>
        <fullName evidence="3">Pilus assembly protein</fullName>
    </submittedName>
</protein>
<keyword evidence="1" id="KW-0472">Membrane</keyword>
<sequence length="165" mass="16992">MRPALQWGVRGRRTGRREERGAAALEFALILPILVMLVFGVISFGYMLSFRQALSQAAAEGGRAAAVQPSGTASATRITAARSAINDALGSYGVTCTSGGGLTHSGGSSGTCTITIGACTSGPTGAQCAKVVLHYPYKNNSLIPGLGINTILPSDLEYTTEVRVS</sequence>
<accession>A0A5B1LFN9</accession>
<dbReference type="InterPro" id="IPR012495">
    <property type="entry name" value="TadE-like_dom"/>
</dbReference>
<reference evidence="3 4" key="2">
    <citation type="submission" date="2019-09" db="EMBL/GenBank/DDBJ databases">
        <authorList>
            <person name="Jin C."/>
        </authorList>
    </citation>
    <scope>NUCLEOTIDE SEQUENCE [LARGE SCALE GENOMIC DNA]</scope>
    <source>
        <strain evidence="3 4">BN130099</strain>
    </source>
</reference>
<gene>
    <name evidence="3" type="ORF">F0U44_08220</name>
</gene>
<dbReference type="EMBL" id="VUJV01000003">
    <property type="protein sequence ID" value="KAA1418489.1"/>
    <property type="molecule type" value="Genomic_DNA"/>
</dbReference>
<dbReference type="RefSeq" id="WP_149727831.1">
    <property type="nucleotide sequence ID" value="NZ_VUJV01000003.1"/>
</dbReference>
<evidence type="ECO:0000313" key="3">
    <source>
        <dbReference type="EMBL" id="KAA1418489.1"/>
    </source>
</evidence>
<feature type="domain" description="TadE-like" evidence="2">
    <location>
        <begin position="21"/>
        <end position="63"/>
    </location>
</feature>
<dbReference type="AlphaFoldDB" id="A0A5B1LFN9"/>
<comment type="caution">
    <text evidence="3">The sequence shown here is derived from an EMBL/GenBank/DDBJ whole genome shotgun (WGS) entry which is preliminary data.</text>
</comment>
<evidence type="ECO:0000256" key="1">
    <source>
        <dbReference type="SAM" id="Phobius"/>
    </source>
</evidence>
<proteinExistence type="predicted"/>
<organism evidence="3 4">
    <name type="scientific">Nocardioides humilatus</name>
    <dbReference type="NCBI Taxonomy" id="2607660"/>
    <lineage>
        <taxon>Bacteria</taxon>
        <taxon>Bacillati</taxon>
        <taxon>Actinomycetota</taxon>
        <taxon>Actinomycetes</taxon>
        <taxon>Propionibacteriales</taxon>
        <taxon>Nocardioidaceae</taxon>
        <taxon>Nocardioides</taxon>
    </lineage>
</organism>
<keyword evidence="1" id="KW-1133">Transmembrane helix</keyword>
<evidence type="ECO:0000259" key="2">
    <source>
        <dbReference type="Pfam" id="PF07811"/>
    </source>
</evidence>
<dbReference type="Pfam" id="PF07811">
    <property type="entry name" value="TadE"/>
    <property type="match status" value="1"/>
</dbReference>
<dbReference type="Proteomes" id="UP000325003">
    <property type="component" value="Unassembled WGS sequence"/>
</dbReference>
<feature type="transmembrane region" description="Helical" evidence="1">
    <location>
        <begin position="21"/>
        <end position="48"/>
    </location>
</feature>
<evidence type="ECO:0000313" key="4">
    <source>
        <dbReference type="Proteomes" id="UP000325003"/>
    </source>
</evidence>
<reference evidence="3 4" key="1">
    <citation type="submission" date="2019-09" db="EMBL/GenBank/DDBJ databases">
        <title>Nocardioides panacisoli sp. nov., isolated from the soil of a ginseng field.</title>
        <authorList>
            <person name="Cho C."/>
        </authorList>
    </citation>
    <scope>NUCLEOTIDE SEQUENCE [LARGE SCALE GENOMIC DNA]</scope>
    <source>
        <strain evidence="3 4">BN130099</strain>
    </source>
</reference>